<dbReference type="AlphaFoldDB" id="A0AAD4V9Z0"/>
<protein>
    <submittedName>
        <fullName evidence="1">Uncharacterized protein</fullName>
    </submittedName>
</protein>
<accession>A0AAD4V9Z0</accession>
<evidence type="ECO:0000313" key="1">
    <source>
        <dbReference type="EMBL" id="KAI5321185.1"/>
    </source>
</evidence>
<comment type="caution">
    <text evidence="1">The sequence shown here is derived from an EMBL/GenBank/DDBJ whole genome shotgun (WGS) entry which is preliminary data.</text>
</comment>
<organism evidence="1 2">
    <name type="scientific">Prunus dulcis</name>
    <name type="common">Almond</name>
    <name type="synonym">Amygdalus dulcis</name>
    <dbReference type="NCBI Taxonomy" id="3755"/>
    <lineage>
        <taxon>Eukaryota</taxon>
        <taxon>Viridiplantae</taxon>
        <taxon>Streptophyta</taxon>
        <taxon>Embryophyta</taxon>
        <taxon>Tracheophyta</taxon>
        <taxon>Spermatophyta</taxon>
        <taxon>Magnoliopsida</taxon>
        <taxon>eudicotyledons</taxon>
        <taxon>Gunneridae</taxon>
        <taxon>Pentapetalae</taxon>
        <taxon>rosids</taxon>
        <taxon>fabids</taxon>
        <taxon>Rosales</taxon>
        <taxon>Rosaceae</taxon>
        <taxon>Amygdaloideae</taxon>
        <taxon>Amygdaleae</taxon>
        <taxon>Prunus</taxon>
    </lineage>
</organism>
<evidence type="ECO:0000313" key="2">
    <source>
        <dbReference type="Proteomes" id="UP001054821"/>
    </source>
</evidence>
<dbReference type="EMBL" id="JAJFAZ020000006">
    <property type="protein sequence ID" value="KAI5321185.1"/>
    <property type="molecule type" value="Genomic_DNA"/>
</dbReference>
<dbReference type="Proteomes" id="UP001054821">
    <property type="component" value="Chromosome 6"/>
</dbReference>
<reference evidence="1 2" key="1">
    <citation type="journal article" date="2022" name="G3 (Bethesda)">
        <title>Whole-genome sequence and methylome profiling of the almond [Prunus dulcis (Mill.) D.A. Webb] cultivar 'Nonpareil'.</title>
        <authorList>
            <person name="D'Amico-Willman K.M."/>
            <person name="Ouma W.Z."/>
            <person name="Meulia T."/>
            <person name="Sideli G.M."/>
            <person name="Gradziel T.M."/>
            <person name="Fresnedo-Ramirez J."/>
        </authorList>
    </citation>
    <scope>NUCLEOTIDE SEQUENCE [LARGE SCALE GENOMIC DNA]</scope>
    <source>
        <strain evidence="1">Clone GOH B32 T37-40</strain>
    </source>
</reference>
<name>A0AAD4V9Z0_PRUDU</name>
<keyword evidence="2" id="KW-1185">Reference proteome</keyword>
<proteinExistence type="predicted"/>
<gene>
    <name evidence="1" type="ORF">L3X38_030256</name>
</gene>
<sequence>MATKDSLRSLRIAVKLGVFAYGRGRNINKLLRYKNLLVQSVKPTPQPESPVEIFNTTTNREIVVLDLLGRTTLSRQHIVTRKIR</sequence>